<dbReference type="Pfam" id="PF18477">
    <property type="entry name" value="PIN_9"/>
    <property type="match status" value="1"/>
</dbReference>
<dbReference type="SUPFAM" id="SSF88723">
    <property type="entry name" value="PIN domain-like"/>
    <property type="match status" value="1"/>
</dbReference>
<dbReference type="GeneID" id="14407658"/>
<evidence type="ECO:0000313" key="2">
    <source>
        <dbReference type="EMBL" id="AGB48817.1"/>
    </source>
</evidence>
<protein>
    <submittedName>
        <fullName evidence="2">PilT domain protein</fullName>
    </submittedName>
</protein>
<feature type="domain" description="PIN" evidence="1">
    <location>
        <begin position="1"/>
        <end position="100"/>
    </location>
</feature>
<dbReference type="KEGG" id="mhz:Metho_0552"/>
<dbReference type="HOGENOM" id="CLU_107892_1_0_2"/>
<dbReference type="InterPro" id="IPR029060">
    <property type="entry name" value="PIN-like_dom_sf"/>
</dbReference>
<dbReference type="SMART" id="SM00670">
    <property type="entry name" value="PINc"/>
    <property type="match status" value="1"/>
</dbReference>
<proteinExistence type="predicted"/>
<evidence type="ECO:0000313" key="3">
    <source>
        <dbReference type="Proteomes" id="UP000010866"/>
    </source>
</evidence>
<dbReference type="RefSeq" id="WP_015323986.1">
    <property type="nucleotide sequence ID" value="NC_019977.1"/>
</dbReference>
<dbReference type="EMBL" id="CP003362">
    <property type="protein sequence ID" value="AGB48817.1"/>
    <property type="molecule type" value="Genomic_DNA"/>
</dbReference>
<evidence type="ECO:0000259" key="1">
    <source>
        <dbReference type="SMART" id="SM00670"/>
    </source>
</evidence>
<reference evidence="3" key="1">
    <citation type="submission" date="2012-02" db="EMBL/GenBank/DDBJ databases">
        <title>Complete sequence of chromosome of Methanomethylovorans hollandica DSM 15978.</title>
        <authorList>
            <person name="Lucas S."/>
            <person name="Copeland A."/>
            <person name="Lapidus A."/>
            <person name="Glavina del Rio T."/>
            <person name="Dalin E."/>
            <person name="Tice H."/>
            <person name="Bruce D."/>
            <person name="Goodwin L."/>
            <person name="Pitluck S."/>
            <person name="Peters L."/>
            <person name="Mikhailova N."/>
            <person name="Held B."/>
            <person name="Kyrpides N."/>
            <person name="Mavromatis K."/>
            <person name="Ivanova N."/>
            <person name="Brettin T."/>
            <person name="Detter J.C."/>
            <person name="Han C."/>
            <person name="Larimer F."/>
            <person name="Land M."/>
            <person name="Hauser L."/>
            <person name="Markowitz V."/>
            <person name="Cheng J.-F."/>
            <person name="Hugenholtz P."/>
            <person name="Woyke T."/>
            <person name="Wu D."/>
            <person name="Spring S."/>
            <person name="Schroeder M."/>
            <person name="Brambilla E."/>
            <person name="Klenk H.-P."/>
            <person name="Eisen J.A."/>
        </authorList>
    </citation>
    <scope>NUCLEOTIDE SEQUENCE [LARGE SCALE GENOMIC DNA]</scope>
    <source>
        <strain evidence="3">DSM 15978 / NBRC 107637 / DMS1</strain>
    </source>
</reference>
<dbReference type="OrthoDB" id="15280at2157"/>
<name>L0KTU1_METHD</name>
<dbReference type="Gene3D" id="3.40.50.1010">
    <property type="entry name" value="5'-nuclease"/>
    <property type="match status" value="1"/>
</dbReference>
<organism evidence="2 3">
    <name type="scientific">Methanomethylovorans hollandica (strain DSM 15978 / NBRC 107637 / DMS1)</name>
    <dbReference type="NCBI Taxonomy" id="867904"/>
    <lineage>
        <taxon>Archaea</taxon>
        <taxon>Methanobacteriati</taxon>
        <taxon>Methanobacteriota</taxon>
        <taxon>Stenosarchaea group</taxon>
        <taxon>Methanomicrobia</taxon>
        <taxon>Methanosarcinales</taxon>
        <taxon>Methanosarcinaceae</taxon>
        <taxon>Methanomethylovorans</taxon>
    </lineage>
</organism>
<dbReference type="InterPro" id="IPR041120">
    <property type="entry name" value="PIN_9"/>
</dbReference>
<accession>L0KTU1</accession>
<gene>
    <name evidence="2" type="ordered locus">Metho_0552</name>
</gene>
<dbReference type="InterPro" id="IPR002716">
    <property type="entry name" value="PIN_dom"/>
</dbReference>
<keyword evidence="3" id="KW-1185">Reference proteome</keyword>
<dbReference type="STRING" id="867904.Metho_0552"/>
<dbReference type="AlphaFoldDB" id="L0KTU1"/>
<sequence length="122" mass="13597">MKVIIDTNALMIPVQFNLDIFSELHRLGFNHFIVPLAVLNELDRLVTTARGQDRIAAKVGRSLAQRCELVSKEGHADDIIVSLAQVTGAAVLTNDIGLKKRLIEMGIRVISLRQRNRLELLS</sequence>
<dbReference type="Proteomes" id="UP000010866">
    <property type="component" value="Chromosome"/>
</dbReference>
<dbReference type="CDD" id="cd09879">
    <property type="entry name" value="PIN_VapC_AF0591-like"/>
    <property type="match status" value="1"/>
</dbReference>